<reference evidence="1" key="1">
    <citation type="submission" date="2017-05" db="UniProtKB">
        <authorList>
            <consortium name="EnsemblMetazoa"/>
        </authorList>
    </citation>
    <scope>IDENTIFICATION</scope>
</reference>
<proteinExistence type="predicted"/>
<dbReference type="EnsemblMetazoa" id="Aqu2.1.07247_001">
    <property type="protein sequence ID" value="Aqu2.1.07247_001"/>
    <property type="gene ID" value="Aqu2.1.07247"/>
</dbReference>
<sequence length="128" mass="14438">MCNIQSLTSLFYFTIGNIPPKYRSPLANIHLLCVTKSVTLQKYGAHKDGISIKTDDCVHHFYGTISVFQGGNLGSQFIGGYKSLASAHRKCHHCLSVSDDMQSKFLAHEFKERNRSLDIKIQMMLFPL</sequence>
<accession>A0A1X7SYJ5</accession>
<dbReference type="InParanoid" id="A0A1X7SYJ5"/>
<dbReference type="AlphaFoldDB" id="A0A1X7SYJ5"/>
<name>A0A1X7SYJ5_AMPQE</name>
<evidence type="ECO:0000313" key="1">
    <source>
        <dbReference type="EnsemblMetazoa" id="Aqu2.1.07247_001"/>
    </source>
</evidence>
<organism evidence="1">
    <name type="scientific">Amphimedon queenslandica</name>
    <name type="common">Sponge</name>
    <dbReference type="NCBI Taxonomy" id="400682"/>
    <lineage>
        <taxon>Eukaryota</taxon>
        <taxon>Metazoa</taxon>
        <taxon>Porifera</taxon>
        <taxon>Demospongiae</taxon>
        <taxon>Heteroscleromorpha</taxon>
        <taxon>Haplosclerida</taxon>
        <taxon>Niphatidae</taxon>
        <taxon>Amphimedon</taxon>
    </lineage>
</organism>
<protein>
    <submittedName>
        <fullName evidence="1">Uncharacterized protein</fullName>
    </submittedName>
</protein>